<organism evidence="2 3">
    <name type="scientific">Thalictrum thalictroides</name>
    <name type="common">Rue-anemone</name>
    <name type="synonym">Anemone thalictroides</name>
    <dbReference type="NCBI Taxonomy" id="46969"/>
    <lineage>
        <taxon>Eukaryota</taxon>
        <taxon>Viridiplantae</taxon>
        <taxon>Streptophyta</taxon>
        <taxon>Embryophyta</taxon>
        <taxon>Tracheophyta</taxon>
        <taxon>Spermatophyta</taxon>
        <taxon>Magnoliopsida</taxon>
        <taxon>Ranunculales</taxon>
        <taxon>Ranunculaceae</taxon>
        <taxon>Thalictroideae</taxon>
        <taxon>Thalictrum</taxon>
    </lineage>
</organism>
<comment type="caution">
    <text evidence="2">The sequence shown here is derived from an EMBL/GenBank/DDBJ whole genome shotgun (WGS) entry which is preliminary data.</text>
</comment>
<reference evidence="2 3" key="1">
    <citation type="submission" date="2020-06" db="EMBL/GenBank/DDBJ databases">
        <title>Transcriptomic and genomic resources for Thalictrum thalictroides and T. hernandezii: Facilitating candidate gene discovery in an emerging model plant lineage.</title>
        <authorList>
            <person name="Arias T."/>
            <person name="Riano-Pachon D.M."/>
            <person name="Di Stilio V.S."/>
        </authorList>
    </citation>
    <scope>NUCLEOTIDE SEQUENCE [LARGE SCALE GENOMIC DNA]</scope>
    <source>
        <strain evidence="3">cv. WT478/WT964</strain>
        <tissue evidence="2">Leaves</tissue>
    </source>
</reference>
<dbReference type="Proteomes" id="UP000554482">
    <property type="component" value="Unassembled WGS sequence"/>
</dbReference>
<keyword evidence="3" id="KW-1185">Reference proteome</keyword>
<evidence type="ECO:0000256" key="1">
    <source>
        <dbReference type="SAM" id="MobiDB-lite"/>
    </source>
</evidence>
<name>A0A7J6V340_THATH</name>
<accession>A0A7J6V340</accession>
<protein>
    <submittedName>
        <fullName evidence="2">Uncharacterized protein</fullName>
    </submittedName>
</protein>
<feature type="region of interest" description="Disordered" evidence="1">
    <location>
        <begin position="1"/>
        <end position="51"/>
    </location>
</feature>
<dbReference type="AlphaFoldDB" id="A0A7J6V340"/>
<evidence type="ECO:0000313" key="2">
    <source>
        <dbReference type="EMBL" id="KAF5179439.1"/>
    </source>
</evidence>
<proteinExistence type="predicted"/>
<feature type="compositionally biased region" description="Polar residues" evidence="1">
    <location>
        <begin position="41"/>
        <end position="51"/>
    </location>
</feature>
<gene>
    <name evidence="2" type="ORF">FRX31_030974</name>
</gene>
<dbReference type="EMBL" id="JABWDY010038762">
    <property type="protein sequence ID" value="KAF5179439.1"/>
    <property type="molecule type" value="Genomic_DNA"/>
</dbReference>
<sequence>MKLNPTDDALSHQRESELQSVPPPTSSQSMGVTEQPVVMHTNEQGESSKSDLQGISLVEESSSDSSVPPGFSNSEIMALKEKLNIGCNVVQTKEELVEWILGSAKHVAVGLGMTSNRGEKFVEASLLNVGTRNLNSTSTGGLNEDELERINYANSNRDIGEFKVSDVV</sequence>
<evidence type="ECO:0000313" key="3">
    <source>
        <dbReference type="Proteomes" id="UP000554482"/>
    </source>
</evidence>